<keyword evidence="1" id="KW-0805">Transcription regulation</keyword>
<proteinExistence type="predicted"/>
<dbReference type="EMBL" id="BMXI01000013">
    <property type="protein sequence ID" value="GHC60392.1"/>
    <property type="molecule type" value="Genomic_DNA"/>
</dbReference>
<dbReference type="SMART" id="SM01134">
    <property type="entry name" value="DeoRC"/>
    <property type="match status" value="1"/>
</dbReference>
<accession>A0A918TSW2</accession>
<feature type="domain" description="HTH deoR-type" evidence="4">
    <location>
        <begin position="3"/>
        <end position="58"/>
    </location>
</feature>
<evidence type="ECO:0000256" key="1">
    <source>
        <dbReference type="ARBA" id="ARBA00023015"/>
    </source>
</evidence>
<dbReference type="InterPro" id="IPR050313">
    <property type="entry name" value="Carb_Metab_HTH_regulators"/>
</dbReference>
<evidence type="ECO:0000259" key="4">
    <source>
        <dbReference type="PROSITE" id="PS51000"/>
    </source>
</evidence>
<evidence type="ECO:0000256" key="3">
    <source>
        <dbReference type="ARBA" id="ARBA00023163"/>
    </source>
</evidence>
<dbReference type="Pfam" id="PF00455">
    <property type="entry name" value="DeoRC"/>
    <property type="match status" value="1"/>
</dbReference>
<dbReference type="SMART" id="SM00420">
    <property type="entry name" value="HTH_DEOR"/>
    <property type="match status" value="1"/>
</dbReference>
<dbReference type="InterPro" id="IPR036388">
    <property type="entry name" value="WH-like_DNA-bd_sf"/>
</dbReference>
<dbReference type="Pfam" id="PF08220">
    <property type="entry name" value="HTH_DeoR"/>
    <property type="match status" value="1"/>
</dbReference>
<name>A0A918TSW2_9BACT</name>
<dbReference type="GO" id="GO:0003700">
    <property type="term" value="F:DNA-binding transcription factor activity"/>
    <property type="evidence" value="ECO:0007669"/>
    <property type="project" value="InterPro"/>
</dbReference>
<dbReference type="InterPro" id="IPR001034">
    <property type="entry name" value="DeoR_HTH"/>
</dbReference>
<organism evidence="5 6">
    <name type="scientific">Roseibacillus persicicus</name>
    <dbReference type="NCBI Taxonomy" id="454148"/>
    <lineage>
        <taxon>Bacteria</taxon>
        <taxon>Pseudomonadati</taxon>
        <taxon>Verrucomicrobiota</taxon>
        <taxon>Verrucomicrobiia</taxon>
        <taxon>Verrucomicrobiales</taxon>
        <taxon>Verrucomicrobiaceae</taxon>
        <taxon>Roseibacillus</taxon>
    </lineage>
</organism>
<dbReference type="Gene3D" id="1.10.10.10">
    <property type="entry name" value="Winged helix-like DNA-binding domain superfamily/Winged helix DNA-binding domain"/>
    <property type="match status" value="1"/>
</dbReference>
<dbReference type="SUPFAM" id="SSF100950">
    <property type="entry name" value="NagB/RpiA/CoA transferase-like"/>
    <property type="match status" value="1"/>
</dbReference>
<keyword evidence="3" id="KW-0804">Transcription</keyword>
<dbReference type="Gene3D" id="3.40.50.1360">
    <property type="match status" value="1"/>
</dbReference>
<dbReference type="AlphaFoldDB" id="A0A918TSW2"/>
<dbReference type="PRINTS" id="PR00037">
    <property type="entry name" value="HTHLACR"/>
</dbReference>
<dbReference type="PROSITE" id="PS51000">
    <property type="entry name" value="HTH_DEOR_2"/>
    <property type="match status" value="1"/>
</dbReference>
<keyword evidence="6" id="KW-1185">Reference proteome</keyword>
<sequence>MLASERQHLILRKLQVEGFVRTVDLVDEFEVSDETIRKDLTALEKMGRLGRKHGGAIRLSSERFELPLPERTAINERAKELIAVAASQLISPRETIFLDASSTVLRLADHLPAIPLTVITNAHHIVVSLAERADLTLICTGGEYENRSRSYTGASAEDAFKRFVIRTAFLGVDALDPERGAMDLNHGHGVLKERLIEKVDRVIILADSSKLGERSAYCFADIEKVDTLVTDDEASPEIIARFENCGVKVVRALAKKSRKPS</sequence>
<protein>
    <submittedName>
        <fullName evidence="5">HTH-type transcriptional regulator YulB</fullName>
    </submittedName>
</protein>
<dbReference type="PROSITE" id="PS00894">
    <property type="entry name" value="HTH_DEOR_1"/>
    <property type="match status" value="1"/>
</dbReference>
<comment type="caution">
    <text evidence="5">The sequence shown here is derived from an EMBL/GenBank/DDBJ whole genome shotgun (WGS) entry which is preliminary data.</text>
</comment>
<dbReference type="InterPro" id="IPR018356">
    <property type="entry name" value="Tscrpt_reg_HTH_DeoR_CS"/>
</dbReference>
<evidence type="ECO:0000256" key="2">
    <source>
        <dbReference type="ARBA" id="ARBA00023125"/>
    </source>
</evidence>
<gene>
    <name evidence="5" type="primary">yulB</name>
    <name evidence="5" type="ORF">GCM10007100_29630</name>
</gene>
<dbReference type="RefSeq" id="WP_189571463.1">
    <property type="nucleotide sequence ID" value="NZ_BMXI01000013.1"/>
</dbReference>
<dbReference type="InterPro" id="IPR037171">
    <property type="entry name" value="NagB/RpiA_transferase-like"/>
</dbReference>
<evidence type="ECO:0000313" key="5">
    <source>
        <dbReference type="EMBL" id="GHC60392.1"/>
    </source>
</evidence>
<dbReference type="InterPro" id="IPR036390">
    <property type="entry name" value="WH_DNA-bd_sf"/>
</dbReference>
<dbReference type="GO" id="GO:0003677">
    <property type="term" value="F:DNA binding"/>
    <property type="evidence" value="ECO:0007669"/>
    <property type="project" value="UniProtKB-KW"/>
</dbReference>
<reference evidence="5" key="1">
    <citation type="journal article" date="2014" name="Int. J. Syst. Evol. Microbiol.">
        <title>Complete genome sequence of Corynebacterium casei LMG S-19264T (=DSM 44701T), isolated from a smear-ripened cheese.</title>
        <authorList>
            <consortium name="US DOE Joint Genome Institute (JGI-PGF)"/>
            <person name="Walter F."/>
            <person name="Albersmeier A."/>
            <person name="Kalinowski J."/>
            <person name="Ruckert C."/>
        </authorList>
    </citation>
    <scope>NUCLEOTIDE SEQUENCE</scope>
    <source>
        <strain evidence="5">KCTC 12988</strain>
    </source>
</reference>
<dbReference type="PANTHER" id="PTHR30363:SF44">
    <property type="entry name" value="AGA OPERON TRANSCRIPTIONAL REPRESSOR-RELATED"/>
    <property type="match status" value="1"/>
</dbReference>
<evidence type="ECO:0000313" key="6">
    <source>
        <dbReference type="Proteomes" id="UP000644507"/>
    </source>
</evidence>
<dbReference type="Proteomes" id="UP000644507">
    <property type="component" value="Unassembled WGS sequence"/>
</dbReference>
<keyword evidence="2" id="KW-0238">DNA-binding</keyword>
<dbReference type="PANTHER" id="PTHR30363">
    <property type="entry name" value="HTH-TYPE TRANSCRIPTIONAL REGULATOR SRLR-RELATED"/>
    <property type="match status" value="1"/>
</dbReference>
<dbReference type="SUPFAM" id="SSF46785">
    <property type="entry name" value="Winged helix' DNA-binding domain"/>
    <property type="match status" value="1"/>
</dbReference>
<reference evidence="5" key="2">
    <citation type="submission" date="2020-09" db="EMBL/GenBank/DDBJ databases">
        <authorList>
            <person name="Sun Q."/>
            <person name="Kim S."/>
        </authorList>
    </citation>
    <scope>NUCLEOTIDE SEQUENCE</scope>
    <source>
        <strain evidence="5">KCTC 12988</strain>
    </source>
</reference>
<dbReference type="InterPro" id="IPR014036">
    <property type="entry name" value="DeoR-like_C"/>
</dbReference>